<dbReference type="KEGG" id="vg:26630869"/>
<keyword evidence="2" id="KW-1185">Reference proteome</keyword>
<gene>
    <name evidence="1" type="ORF">P694_21</name>
</gene>
<evidence type="ECO:0008006" key="3">
    <source>
        <dbReference type="Google" id="ProtNLM"/>
    </source>
</evidence>
<reference evidence="1 2" key="2">
    <citation type="journal article" date="2016" name="Gene">
        <title>Isolation, genome sequencing and functional analysis of two T7-like coliphages of avian pathogenic Escherichia coli.</title>
        <authorList>
            <person name="Chen M."/>
            <person name="Xu J."/>
            <person name="Yao H."/>
            <person name="Lu C."/>
            <person name="Zhang W."/>
        </authorList>
    </citation>
    <scope>NUCLEOTIDE SEQUENCE [LARGE SCALE GENOMIC DNA]</scope>
    <source>
        <strain evidence="1">P694</strain>
    </source>
</reference>
<dbReference type="InterPro" id="IPR021739">
    <property type="entry name" value="SaV-like"/>
</dbReference>
<dbReference type="Pfam" id="PF11753">
    <property type="entry name" value="DUF3310"/>
    <property type="match status" value="1"/>
</dbReference>
<evidence type="ECO:0000313" key="1">
    <source>
        <dbReference type="EMBL" id="AJF40501.1"/>
    </source>
</evidence>
<accession>A0A0D3QHK8</accession>
<organism evidence="1 2">
    <name type="scientific">Escherichia phage P694</name>
    <dbReference type="NCBI Taxonomy" id="1572754"/>
    <lineage>
        <taxon>Viruses</taxon>
        <taxon>Duplodnaviria</taxon>
        <taxon>Heunggongvirae</taxon>
        <taxon>Uroviricota</taxon>
        <taxon>Caudoviricetes</taxon>
        <taxon>Autographivirales</taxon>
        <taxon>Autotranscriptaviridae</taxon>
        <taxon>Studiervirinae</taxon>
        <taxon>Berlinvirus</taxon>
        <taxon>Berlinvirus P694</taxon>
    </lineage>
</organism>
<dbReference type="OrthoDB" id="10863at10239"/>
<sequence>MSRNTGRCDSTTYCEACNGDDRYPHVGKPIVNKPQDKEGVLMGLLDGAAWEKENPPVRATGCIACLENDDRYPHTCPQHVGKPIVNKPQDIEGVRTPSHYMLFDDIEAIEVIARSMTREQFKGYCLGNILKYRLRAGKKSELAFLEKDMAKAGFYGELYEKHKDKCYDY</sequence>
<dbReference type="GeneID" id="26630869"/>
<dbReference type="RefSeq" id="YP_009204338.1">
    <property type="nucleotide sequence ID" value="NC_028863.1"/>
</dbReference>
<evidence type="ECO:0000313" key="2">
    <source>
        <dbReference type="Proteomes" id="UP000032688"/>
    </source>
</evidence>
<reference evidence="2" key="1">
    <citation type="submission" date="2014-11" db="EMBL/GenBank/DDBJ databases">
        <title>Characterization and genome sequencing of a novel bacteriophage infecting APEC.</title>
        <authorList>
            <person name="Chen M."/>
            <person name="Zhang W."/>
        </authorList>
    </citation>
    <scope>NUCLEOTIDE SEQUENCE [LARGE SCALE GENOMIC DNA]</scope>
</reference>
<name>A0A0D3QHK8_9CAUD</name>
<dbReference type="EMBL" id="KP090454">
    <property type="protein sequence ID" value="AJF40501.1"/>
    <property type="molecule type" value="Genomic_DNA"/>
</dbReference>
<proteinExistence type="predicted"/>
<dbReference type="Proteomes" id="UP000032688">
    <property type="component" value="Segment"/>
</dbReference>
<protein>
    <recommendedName>
        <fullName evidence="3">Nucleotide kinase</fullName>
    </recommendedName>
</protein>